<dbReference type="GO" id="GO:0006635">
    <property type="term" value="P:fatty acid beta-oxidation"/>
    <property type="evidence" value="ECO:0007669"/>
    <property type="project" value="TreeGrafter"/>
</dbReference>
<dbReference type="PANTHER" id="PTHR11941">
    <property type="entry name" value="ENOYL-COA HYDRATASE-RELATED"/>
    <property type="match status" value="1"/>
</dbReference>
<dbReference type="CDD" id="cd06558">
    <property type="entry name" value="crotonase-like"/>
    <property type="match status" value="1"/>
</dbReference>
<dbReference type="Gene3D" id="3.90.226.10">
    <property type="entry name" value="2-enoyl-CoA Hydratase, Chain A, domain 1"/>
    <property type="match status" value="1"/>
</dbReference>
<keyword evidence="3" id="KW-0456">Lyase</keyword>
<sequence length="270" mass="29644">MSDDIRYEVKGRVAIVRLNRPDKLNAFTYDMLAAFRDRIDEAVRDSAVTAIVVTGTGRAFCAGIDVSLLEQSVTEGRESEGRDHVRDGDLPALFSFLLRVPKPVIAAVNGVAAGGGFVLAMMCDMRIVADDAYLATIFSRRGLIAEHAMSWILPRQIGTSRALDLLWSSRKVGAREALAIGLADRISNPEALLDDVAAYVEELAASVSPRAMAVIKRQVYAHWSAALREASIECEWQMNEALAHSDAEEGARSFVERREPRFGVLEVRLP</sequence>
<evidence type="ECO:0000313" key="3">
    <source>
        <dbReference type="EMBL" id="AMG73586.1"/>
    </source>
</evidence>
<dbReference type="SUPFAM" id="SSF52096">
    <property type="entry name" value="ClpP/crotonase"/>
    <property type="match status" value="1"/>
</dbReference>
<dbReference type="InterPro" id="IPR029045">
    <property type="entry name" value="ClpP/crotonase-like_dom_sf"/>
</dbReference>
<dbReference type="Proteomes" id="UP000058599">
    <property type="component" value="Chromosome"/>
</dbReference>
<protein>
    <submittedName>
        <fullName evidence="3">Enoyl-CoA hydratase</fullName>
        <ecNumber evidence="3">4.2.1.17</ecNumber>
    </submittedName>
</protein>
<proteinExistence type="inferred from homology"/>
<keyword evidence="4" id="KW-1185">Reference proteome</keyword>
<comment type="similarity">
    <text evidence="1 2">Belongs to the enoyl-CoA hydratase/isomerase family.</text>
</comment>
<dbReference type="EMBL" id="CP012199">
    <property type="protein sequence ID" value="AMG73586.1"/>
    <property type="molecule type" value="Genomic_DNA"/>
</dbReference>
<dbReference type="GO" id="GO:0004300">
    <property type="term" value="F:enoyl-CoA hydratase activity"/>
    <property type="evidence" value="ECO:0007669"/>
    <property type="project" value="UniProtKB-EC"/>
</dbReference>
<gene>
    <name evidence="3" type="ORF">SGRAN_1193</name>
</gene>
<dbReference type="RefSeq" id="WP_067181596.1">
    <property type="nucleotide sequence ID" value="NZ_CP012199.1"/>
</dbReference>
<dbReference type="EC" id="4.2.1.17" evidence="3"/>
<dbReference type="Pfam" id="PF00378">
    <property type="entry name" value="ECH_1"/>
    <property type="match status" value="1"/>
</dbReference>
<dbReference type="PROSITE" id="PS00166">
    <property type="entry name" value="ENOYL_COA_HYDRATASE"/>
    <property type="match status" value="1"/>
</dbReference>
<organism evidence="3 4">
    <name type="scientific">Sphingopyxis granuli</name>
    <dbReference type="NCBI Taxonomy" id="267128"/>
    <lineage>
        <taxon>Bacteria</taxon>
        <taxon>Pseudomonadati</taxon>
        <taxon>Pseudomonadota</taxon>
        <taxon>Alphaproteobacteria</taxon>
        <taxon>Sphingomonadales</taxon>
        <taxon>Sphingomonadaceae</taxon>
        <taxon>Sphingopyxis</taxon>
    </lineage>
</organism>
<dbReference type="InterPro" id="IPR001753">
    <property type="entry name" value="Enoyl-CoA_hydra/iso"/>
</dbReference>
<evidence type="ECO:0000256" key="1">
    <source>
        <dbReference type="ARBA" id="ARBA00005254"/>
    </source>
</evidence>
<name>A0AA86GJY5_9SPHN</name>
<dbReference type="PANTHER" id="PTHR11941:SF133">
    <property type="entry name" value="1,2-EPOXYPHENYLACETYL-COA ISOMERASE"/>
    <property type="match status" value="1"/>
</dbReference>
<dbReference type="InterPro" id="IPR018376">
    <property type="entry name" value="Enoyl-CoA_hyd/isom_CS"/>
</dbReference>
<dbReference type="KEGG" id="sgi:SGRAN_1193"/>
<evidence type="ECO:0000313" key="4">
    <source>
        <dbReference type="Proteomes" id="UP000058599"/>
    </source>
</evidence>
<accession>A0AA86GJY5</accession>
<reference evidence="3 4" key="1">
    <citation type="journal article" date="2016" name="BMC Genomics">
        <title>Genomic analysis of the nitrate-respiring Sphingopyxis granuli (formerly Sphingomonas macrogoltabida) strain TFA.</title>
        <authorList>
            <person name="Garcia-Romero I."/>
            <person name="Perez-Pulido A.J."/>
            <person name="Gonzalez-Flores Y.E."/>
            <person name="Reyes-Ramirez F."/>
            <person name="Santero E."/>
            <person name="Floriano B."/>
        </authorList>
    </citation>
    <scope>NUCLEOTIDE SEQUENCE [LARGE SCALE GENOMIC DNA]</scope>
    <source>
        <strain evidence="3 4">TFA</strain>
    </source>
</reference>
<dbReference type="AlphaFoldDB" id="A0AA86GJY5"/>
<evidence type="ECO:0000256" key="2">
    <source>
        <dbReference type="RuleBase" id="RU003707"/>
    </source>
</evidence>